<reference evidence="2" key="2">
    <citation type="submission" date="2014-09" db="EMBL/GenBank/DDBJ databases">
        <authorList>
            <consortium name="NBRP consortium"/>
            <person name="Sawabe T."/>
            <person name="Meirelles P."/>
            <person name="Nakanishi M."/>
            <person name="Sayaka M."/>
            <person name="Hattori M."/>
            <person name="Ohkuma M."/>
        </authorList>
    </citation>
    <scope>NUCLEOTIDE SEQUENCE [LARGE SCALE GENOMIC DNA]</scope>
    <source>
        <strain evidence="2">JCM 19239</strain>
    </source>
</reference>
<accession>A0ABQ0JIF5</accession>
<gene>
    <name evidence="1" type="ORF">JCM19239_1589</name>
</gene>
<sequence>MKEDIKDEPNHHMKEGFIIQLLQHSNHQTLWLHQYLGMRPLSLPTPTWKRIRMRTLKPYI</sequence>
<organism evidence="1 2">
    <name type="scientific">Vibrio variabilis</name>
    <dbReference type="NCBI Taxonomy" id="990271"/>
    <lineage>
        <taxon>Bacteria</taxon>
        <taxon>Pseudomonadati</taxon>
        <taxon>Pseudomonadota</taxon>
        <taxon>Gammaproteobacteria</taxon>
        <taxon>Vibrionales</taxon>
        <taxon>Vibrionaceae</taxon>
        <taxon>Vibrio</taxon>
    </lineage>
</organism>
<dbReference type="Proteomes" id="UP000029223">
    <property type="component" value="Unassembled WGS sequence"/>
</dbReference>
<evidence type="ECO:0000313" key="2">
    <source>
        <dbReference type="Proteomes" id="UP000029223"/>
    </source>
</evidence>
<keyword evidence="2" id="KW-1185">Reference proteome</keyword>
<proteinExistence type="predicted"/>
<comment type="caution">
    <text evidence="1">The sequence shown here is derived from an EMBL/GenBank/DDBJ whole genome shotgun (WGS) entry which is preliminary data.</text>
</comment>
<name>A0ABQ0JIF5_9VIBR</name>
<reference evidence="2" key="1">
    <citation type="submission" date="2014-09" db="EMBL/GenBank/DDBJ databases">
        <title>Vibrio variabilis JCM 19239. (C206) whole genome shotgun sequence.</title>
        <authorList>
            <person name="Sawabe T."/>
            <person name="Meirelles P."/>
            <person name="Nakanishi M."/>
            <person name="Sayaka M."/>
            <person name="Hattori M."/>
            <person name="Ohkuma M."/>
        </authorList>
    </citation>
    <scope>NUCLEOTIDE SEQUENCE [LARGE SCALE GENOMIC DNA]</scope>
    <source>
        <strain evidence="2">JCM 19239</strain>
    </source>
</reference>
<protein>
    <submittedName>
        <fullName evidence="1">Uncharacterized protein</fullName>
    </submittedName>
</protein>
<evidence type="ECO:0000313" key="1">
    <source>
        <dbReference type="EMBL" id="GAL28513.1"/>
    </source>
</evidence>
<dbReference type="EMBL" id="BBMS01000044">
    <property type="protein sequence ID" value="GAL28513.1"/>
    <property type="molecule type" value="Genomic_DNA"/>
</dbReference>